<feature type="chain" id="PRO_5016119204" description="DUF3015 domain-containing protein" evidence="1">
    <location>
        <begin position="20"/>
        <end position="157"/>
    </location>
</feature>
<dbReference type="OrthoDB" id="334910at2"/>
<dbReference type="KEGG" id="aon:DEH84_01120"/>
<gene>
    <name evidence="2" type="ORF">DEH84_01120</name>
</gene>
<dbReference type="EMBL" id="CP029210">
    <property type="protein sequence ID" value="AWI52206.1"/>
    <property type="molecule type" value="Genomic_DNA"/>
</dbReference>
<dbReference type="Proteomes" id="UP000244892">
    <property type="component" value="Chromosome"/>
</dbReference>
<dbReference type="Pfam" id="PF11220">
    <property type="entry name" value="DUF3015"/>
    <property type="match status" value="1"/>
</dbReference>
<keyword evidence="3" id="KW-1185">Reference proteome</keyword>
<reference evidence="2 3" key="1">
    <citation type="submission" date="2018-05" db="EMBL/GenBank/DDBJ databases">
        <title>complete genome sequence of Aquabacterium olei NBRC 110486.</title>
        <authorList>
            <person name="Tang B."/>
            <person name="Chang J."/>
            <person name="Zhang L."/>
            <person name="Yang H."/>
        </authorList>
    </citation>
    <scope>NUCLEOTIDE SEQUENCE [LARGE SCALE GENOMIC DNA]</scope>
    <source>
        <strain evidence="2 3">NBRC 110486</strain>
    </source>
</reference>
<name>A0A2U8FPF2_9BURK</name>
<protein>
    <recommendedName>
        <fullName evidence="4">DUF3015 domain-containing protein</fullName>
    </recommendedName>
</protein>
<evidence type="ECO:0008006" key="4">
    <source>
        <dbReference type="Google" id="ProtNLM"/>
    </source>
</evidence>
<evidence type="ECO:0000313" key="3">
    <source>
        <dbReference type="Proteomes" id="UP000244892"/>
    </source>
</evidence>
<dbReference type="AlphaFoldDB" id="A0A2U8FPF2"/>
<sequence length="157" mass="15715">MKKIVIAALATLAAASSMAAQNNVGSCGWGSKVFQGQSGVAPQVLAATTNGTSGNQTFGITFGTSGCTQDGVVSSSWKTAMYIDGNRVALARDAAAGQGESLDTLATVMGVKEGDRALFASTIKANFGTIFATEAVAANLKAVLASNAQLAGYATVI</sequence>
<organism evidence="2 3">
    <name type="scientific">Aquabacterium olei</name>
    <dbReference type="NCBI Taxonomy" id="1296669"/>
    <lineage>
        <taxon>Bacteria</taxon>
        <taxon>Pseudomonadati</taxon>
        <taxon>Pseudomonadota</taxon>
        <taxon>Betaproteobacteria</taxon>
        <taxon>Burkholderiales</taxon>
        <taxon>Aquabacterium</taxon>
    </lineage>
</organism>
<dbReference type="InterPro" id="IPR021383">
    <property type="entry name" value="DUF3015"/>
</dbReference>
<keyword evidence="1" id="KW-0732">Signal</keyword>
<proteinExistence type="predicted"/>
<feature type="signal peptide" evidence="1">
    <location>
        <begin position="1"/>
        <end position="19"/>
    </location>
</feature>
<evidence type="ECO:0000256" key="1">
    <source>
        <dbReference type="SAM" id="SignalP"/>
    </source>
</evidence>
<evidence type="ECO:0000313" key="2">
    <source>
        <dbReference type="EMBL" id="AWI52206.1"/>
    </source>
</evidence>
<accession>A0A2U8FPF2</accession>
<dbReference type="RefSeq" id="WP_109033980.1">
    <property type="nucleotide sequence ID" value="NZ_CP029210.1"/>
</dbReference>